<comment type="caution">
    <text evidence="2">The sequence shown here is derived from an EMBL/GenBank/DDBJ whole genome shotgun (WGS) entry which is preliminary data.</text>
</comment>
<dbReference type="RefSeq" id="WP_110476489.1">
    <property type="nucleotide sequence ID" value="NZ_BMWQ01000010.1"/>
</dbReference>
<dbReference type="Proteomes" id="UP000248054">
    <property type="component" value="Unassembled WGS sequence"/>
</dbReference>
<evidence type="ECO:0000256" key="1">
    <source>
        <dbReference type="SAM" id="Phobius"/>
    </source>
</evidence>
<keyword evidence="1" id="KW-0472">Membrane</keyword>
<name>A0A2V4XQ64_9FLAO</name>
<dbReference type="AlphaFoldDB" id="A0A2V4XQ64"/>
<accession>A0A2V4XQ64</accession>
<keyword evidence="3" id="KW-1185">Reference proteome</keyword>
<keyword evidence="1" id="KW-1133">Transmembrane helix</keyword>
<evidence type="ECO:0000313" key="3">
    <source>
        <dbReference type="Proteomes" id="UP000248054"/>
    </source>
</evidence>
<dbReference type="Pfam" id="PF10604">
    <property type="entry name" value="Polyketide_cyc2"/>
    <property type="match status" value="1"/>
</dbReference>
<evidence type="ECO:0000313" key="2">
    <source>
        <dbReference type="EMBL" id="PYE79672.1"/>
    </source>
</evidence>
<organism evidence="2 3">
    <name type="scientific">Winogradskyella epiphytica</name>
    <dbReference type="NCBI Taxonomy" id="262005"/>
    <lineage>
        <taxon>Bacteria</taxon>
        <taxon>Pseudomonadati</taxon>
        <taxon>Bacteroidota</taxon>
        <taxon>Flavobacteriia</taxon>
        <taxon>Flavobacteriales</taxon>
        <taxon>Flavobacteriaceae</taxon>
        <taxon>Winogradskyella</taxon>
    </lineage>
</organism>
<feature type="transmembrane region" description="Helical" evidence="1">
    <location>
        <begin position="7"/>
        <end position="25"/>
    </location>
</feature>
<keyword evidence="1" id="KW-0812">Transmembrane</keyword>
<dbReference type="InterPro" id="IPR019587">
    <property type="entry name" value="Polyketide_cyclase/dehydratase"/>
</dbReference>
<dbReference type="CDD" id="cd07818">
    <property type="entry name" value="SRPBCC_1"/>
    <property type="match status" value="1"/>
</dbReference>
<dbReference type="OrthoDB" id="9807923at2"/>
<proteinExistence type="predicted"/>
<dbReference type="EMBL" id="QJTD01000009">
    <property type="protein sequence ID" value="PYE79672.1"/>
    <property type="molecule type" value="Genomic_DNA"/>
</dbReference>
<gene>
    <name evidence="2" type="ORF">DFQ11_10959</name>
</gene>
<reference evidence="2 3" key="1">
    <citation type="submission" date="2018-06" db="EMBL/GenBank/DDBJ databases">
        <title>Genomic Encyclopedia of Type Strains, Phase III (KMG-III): the genomes of soil and plant-associated and newly described type strains.</title>
        <authorList>
            <person name="Whitman W."/>
        </authorList>
    </citation>
    <scope>NUCLEOTIDE SEQUENCE [LARGE SCALE GENOMIC DNA]</scope>
    <source>
        <strain evidence="2 3">CECT 7945</strain>
    </source>
</reference>
<dbReference type="InterPro" id="IPR023393">
    <property type="entry name" value="START-like_dom_sf"/>
</dbReference>
<dbReference type="SUPFAM" id="SSF55961">
    <property type="entry name" value="Bet v1-like"/>
    <property type="match status" value="1"/>
</dbReference>
<dbReference type="Gene3D" id="3.30.530.20">
    <property type="match status" value="1"/>
</dbReference>
<sequence>MKTLKKILIVIGIIIAIPLVAALFIKQDYAVEEEIIINAPKSEVFAYIKQLKNQDHFSKWASIDPNMKKTYTGTDGQVGFISAWESEDENIGAGEQEIINITEGERIDFELRFFKPFQSTEAAYMITENVAQNQTKVKWGFTGRSEYPSNLFLIFMDFEKMVGDDFQTGLQNLKNILENSKQ</sequence>
<protein>
    <submittedName>
        <fullName evidence="2">Polyketide cyclase/dehydrase/lipid transport protein</fullName>
    </submittedName>
</protein>